<feature type="domain" description="Glutamate-ammonia ligase adenylyltransferase repeated" evidence="8">
    <location>
        <begin position="603"/>
        <end position="856"/>
    </location>
</feature>
<evidence type="ECO:0000256" key="4">
    <source>
        <dbReference type="ARBA" id="ARBA00022840"/>
    </source>
</evidence>
<dbReference type="NCBIfam" id="NF008292">
    <property type="entry name" value="PRK11072.1"/>
    <property type="match status" value="1"/>
</dbReference>
<dbReference type="FunFam" id="3.30.460.10:FF:000014">
    <property type="entry name" value="Bifunctional glutamine synthetase adenylyltransferase/adenylyl-removing enzyme"/>
    <property type="match status" value="1"/>
</dbReference>
<dbReference type="Pfam" id="PF03710">
    <property type="entry name" value="GlnE"/>
    <property type="match status" value="2"/>
</dbReference>
<dbReference type="GO" id="GO:0000820">
    <property type="term" value="P:regulation of glutamine family amino acid metabolic process"/>
    <property type="evidence" value="ECO:0007669"/>
    <property type="project" value="UniProtKB-UniRule"/>
</dbReference>
<dbReference type="Gene3D" id="1.20.120.330">
    <property type="entry name" value="Nucleotidyltransferases domain 2"/>
    <property type="match status" value="2"/>
</dbReference>
<dbReference type="Gene3D" id="1.10.4050.10">
    <property type="entry name" value="Glutamine synthase adenylyltransferase GlnE"/>
    <property type="match status" value="1"/>
</dbReference>
<evidence type="ECO:0000256" key="6">
    <source>
        <dbReference type="ARBA" id="ARBA00023268"/>
    </source>
</evidence>
<keyword evidence="1 7" id="KW-0808">Transferase</keyword>
<keyword evidence="6 7" id="KW-0511">Multifunctional enzyme</keyword>
<keyword evidence="11" id="KW-1185">Reference proteome</keyword>
<keyword evidence="2 7" id="KW-0548">Nucleotidyltransferase</keyword>
<feature type="domain" description="PII-uridylyltransferase/Glutamine-synthetase adenylyltransferase" evidence="9">
    <location>
        <begin position="327"/>
        <end position="482"/>
    </location>
</feature>
<dbReference type="Gene3D" id="1.20.120.1510">
    <property type="match status" value="1"/>
</dbReference>
<gene>
    <name evidence="7" type="primary">glnE</name>
    <name evidence="10" type="ORF">CEP48_00785</name>
</gene>
<accession>A0A8D4IZD9</accession>
<evidence type="ECO:0000259" key="8">
    <source>
        <dbReference type="Pfam" id="PF03710"/>
    </source>
</evidence>
<dbReference type="EC" id="2.7.7.42" evidence="7"/>
<dbReference type="RefSeq" id="WP_265482658.1">
    <property type="nucleotide sequence ID" value="NZ_CP022011.1"/>
</dbReference>
<dbReference type="Pfam" id="PF08335">
    <property type="entry name" value="GlnD_UR_UTase"/>
    <property type="match status" value="2"/>
</dbReference>
<dbReference type="CDD" id="cd05401">
    <property type="entry name" value="NT_GlnE_GlnD_like"/>
    <property type="match status" value="2"/>
</dbReference>
<keyword evidence="4 7" id="KW-0067">ATP-binding</keyword>
<comment type="cofactor">
    <cofactor evidence="7">
        <name>Mg(2+)</name>
        <dbReference type="ChEBI" id="CHEBI:18420"/>
    </cofactor>
</comment>
<reference evidence="10" key="1">
    <citation type="submission" date="2017-06" db="EMBL/GenBank/DDBJ databases">
        <title>Genome sequencing of pathogenic and non-pathogenic strains within Bisgaard taxon 40.</title>
        <authorList>
            <person name="Ladner J.T."/>
            <person name="Lovett S.P."/>
            <person name="Koroleva G."/>
            <person name="Lorch J.M."/>
        </authorList>
    </citation>
    <scope>NUCLEOTIDE SEQUENCE</scope>
    <source>
        <strain evidence="10">27576-1-I1</strain>
    </source>
</reference>
<protein>
    <recommendedName>
        <fullName evidence="7">Bifunctional glutamine synthetase adenylyltransferase/adenylyl-removing enzyme</fullName>
    </recommendedName>
    <alternativeName>
        <fullName evidence="7">ATP:glutamine synthetase adenylyltransferase</fullName>
    </alternativeName>
    <alternativeName>
        <fullName evidence="7">ATase</fullName>
    </alternativeName>
    <domain>
        <recommendedName>
            <fullName evidence="7">Glutamine synthetase adenylyl-L-tyrosine phosphorylase</fullName>
            <ecNumber evidence="7">2.7.7.89</ecNumber>
        </recommendedName>
        <alternativeName>
            <fullName evidence="7">Adenylyl removase</fullName>
            <shortName evidence="7">AR</shortName>
            <shortName evidence="7">AT-N</shortName>
        </alternativeName>
    </domain>
    <domain>
        <recommendedName>
            <fullName evidence="7">Glutamine synthetase adenylyl transferase</fullName>
            <ecNumber evidence="7">2.7.7.42</ecNumber>
        </recommendedName>
        <alternativeName>
            <fullName evidence="7">Adenylyl transferase</fullName>
            <shortName evidence="7">AT</shortName>
            <shortName evidence="7">AT-C</shortName>
        </alternativeName>
    </domain>
</protein>
<evidence type="ECO:0000256" key="1">
    <source>
        <dbReference type="ARBA" id="ARBA00022679"/>
    </source>
</evidence>
<evidence type="ECO:0000259" key="9">
    <source>
        <dbReference type="Pfam" id="PF08335"/>
    </source>
</evidence>
<sequence>MTNIADISLKNLYLSSRQIEILTELIHSLSIPEKATYQQLLKQPLAQHPEPLKSITISSYLSDFVLNFWQKSPAFFAECWLACNDKTSANSIPLSTPYRQQLHSHLKSIEQEQTFYAILRHFRHQEMAKLSLCQSLNLMTVEQVFRHLSELAEALVIEARDWLYPRLCSELGTPVNTKGEKQTLLILGMGKLGGFELNFSSDIDLIFTYPEHGQTQGARRSIDNAQFFTRLAQQLIKALTQSTIDGFVYRVDMRLRPFGEAGALVLSFSAMEDYYQEQGRDWERYAMIKARILGQDDNDPHQAYLRQLLHPFIYRRYLDFSSIQALREMKQKITIEVRRRGIVDNIKLGTGGIREIEFIVQIFQLIRGGRERNLQQQSLLNILPQLSSLNLLTEAECQQLHFAYLFLRRIENILQAIDDKQTQLLPTDPLDQTRLVIASQTFKILNKNNQEQLIKLPIKNWQDFYQYLHQLQQQVHHIFQHLIGEKEEQTKPSLSEWQDFFGVDFNLDDMQKLLQAIPHLNDPEQQKTLLTELIQFRQVMLKKSIGVRGKDVLERLIPTTIDQLLIQPNASILLPRIFNILEKIATRTAYLELLYENPNSLALLFKLCSASPFIAEQIARYPLLLDELLNPYTLLNPPPFTEYKAELQRYLMRIPQDDEEHHIDTLRQFKLATQLRIASADILGALPVMKVSDHLTYLAEAIIEVVVTLAWQQLTQRYGTPDHLESSLYPQGFLVIGYGKLGGIELGYHSDLDLVFLHNAPPQGQTIGGKRSIDSSQFYLRLAQKIISIFNIKTSSGILYEIDMRLRPSGSAGLLVSTVKAFNDYQHNEAWTWERQALVRARAIFGDPSMQQQFNHIRQHVLSSPQAQTQLKDDVRQMREKMYQHLPHTQSGYFNLKTDKGGITDIEFIAQYLVLAYAPQQPALTQWSDNVRIFDDMVKYQILPQDIGERLKTSYIALRNQIHHLNLDDKKAIIPDQQFVAERQFIQQIWQRYLS</sequence>
<dbReference type="GO" id="GO:0008882">
    <property type="term" value="F:[glutamate-ammonia-ligase] adenylyltransferase activity"/>
    <property type="evidence" value="ECO:0007669"/>
    <property type="project" value="UniProtKB-UniRule"/>
</dbReference>
<keyword evidence="3 7" id="KW-0547">Nucleotide-binding</keyword>
<dbReference type="HAMAP" id="MF_00802">
    <property type="entry name" value="GlnE"/>
    <property type="match status" value="1"/>
</dbReference>
<dbReference type="FunFam" id="3.30.460.10:FF:000009">
    <property type="entry name" value="Bifunctional glutamine synthetase adenylyltransferase/adenylyl-removing enzyme"/>
    <property type="match status" value="1"/>
</dbReference>
<dbReference type="EC" id="2.7.7.89" evidence="7"/>
<name>A0A8D4IZD9_9PAST</name>
<feature type="domain" description="PII-uridylyltransferase/Glutamine-synthetase adenylyltransferase" evidence="9">
    <location>
        <begin position="877"/>
        <end position="971"/>
    </location>
</feature>
<dbReference type="GO" id="GO:0005829">
    <property type="term" value="C:cytosol"/>
    <property type="evidence" value="ECO:0007669"/>
    <property type="project" value="TreeGrafter"/>
</dbReference>
<dbReference type="EMBL" id="CP022011">
    <property type="protein sequence ID" value="QDJ14059.1"/>
    <property type="molecule type" value="Genomic_DNA"/>
</dbReference>
<dbReference type="Gene3D" id="3.30.460.10">
    <property type="entry name" value="Beta Polymerase, domain 2"/>
    <property type="match status" value="2"/>
</dbReference>
<dbReference type="Proteomes" id="UP000955338">
    <property type="component" value="Chromosome"/>
</dbReference>
<dbReference type="InterPro" id="IPR013546">
    <property type="entry name" value="PII_UdlTrfase/GS_AdlTrfase"/>
</dbReference>
<dbReference type="GO" id="GO:0000287">
    <property type="term" value="F:magnesium ion binding"/>
    <property type="evidence" value="ECO:0007669"/>
    <property type="project" value="UniProtKB-UniRule"/>
</dbReference>
<dbReference type="InterPro" id="IPR023057">
    <property type="entry name" value="GlnE"/>
</dbReference>
<dbReference type="SUPFAM" id="SSF81593">
    <property type="entry name" value="Nucleotidyltransferase substrate binding subunit/domain"/>
    <property type="match status" value="2"/>
</dbReference>
<dbReference type="InterPro" id="IPR005190">
    <property type="entry name" value="GlnE_rpt_dom"/>
</dbReference>
<dbReference type="AlphaFoldDB" id="A0A8D4IZD9"/>
<dbReference type="InterPro" id="IPR043519">
    <property type="entry name" value="NT_sf"/>
</dbReference>
<evidence type="ECO:0000313" key="11">
    <source>
        <dbReference type="Proteomes" id="UP000955338"/>
    </source>
</evidence>
<feature type="domain" description="Glutamate-ammonia ligase adenylyltransferase repeated" evidence="8">
    <location>
        <begin position="61"/>
        <end position="305"/>
    </location>
</feature>
<comment type="catalytic activity">
    <reaction evidence="7">
        <text>[glutamine synthetase]-L-tyrosine + ATP = [glutamine synthetase]-O(4)-(5'-adenylyl)-L-tyrosine + diphosphate</text>
        <dbReference type="Rhea" id="RHEA:18589"/>
        <dbReference type="Rhea" id="RHEA-COMP:10660"/>
        <dbReference type="Rhea" id="RHEA-COMP:10661"/>
        <dbReference type="ChEBI" id="CHEBI:30616"/>
        <dbReference type="ChEBI" id="CHEBI:33019"/>
        <dbReference type="ChEBI" id="CHEBI:46858"/>
        <dbReference type="ChEBI" id="CHEBI:83624"/>
        <dbReference type="EC" id="2.7.7.42"/>
    </reaction>
</comment>
<evidence type="ECO:0000256" key="7">
    <source>
        <dbReference type="HAMAP-Rule" id="MF_00802"/>
    </source>
</evidence>
<dbReference type="PANTHER" id="PTHR30621:SF0">
    <property type="entry name" value="BIFUNCTIONAL GLUTAMINE SYNTHETASE ADENYLYLTRANSFERASE_ADENYLYL-REMOVING ENZYME"/>
    <property type="match status" value="1"/>
</dbReference>
<dbReference type="GO" id="GO:0047388">
    <property type="term" value="F:[glutamine synthetase]-adenylyl-L-tyrosine phosphorylase activity"/>
    <property type="evidence" value="ECO:0007669"/>
    <property type="project" value="UniProtKB-EC"/>
</dbReference>
<evidence type="ECO:0000256" key="5">
    <source>
        <dbReference type="ARBA" id="ARBA00022842"/>
    </source>
</evidence>
<comment type="function">
    <text evidence="7">Involved in the regulation of glutamine synthetase GlnA, a key enzyme in the process to assimilate ammonia. When cellular nitrogen levels are high, the C-terminal adenylyl transferase (AT) inactivates GlnA by covalent transfer of an adenylyl group from ATP to specific tyrosine residue of GlnA, thus reducing its activity. Conversely, when nitrogen levels are low, the N-terminal adenylyl removase (AR) activates GlnA by removing the adenylyl group by phosphorolysis, increasing its activity. The regulatory region of GlnE binds the signal transduction protein PII (GlnB) which indicates the nitrogen status of the cell.</text>
</comment>
<dbReference type="GO" id="GO:0005524">
    <property type="term" value="F:ATP binding"/>
    <property type="evidence" value="ECO:0007669"/>
    <property type="project" value="UniProtKB-UniRule"/>
</dbReference>
<proteinExistence type="inferred from homology"/>
<keyword evidence="5 7" id="KW-0460">Magnesium</keyword>
<dbReference type="FunFam" id="1.20.120.330:FF:000005">
    <property type="entry name" value="Bifunctional glutamine synthetase adenylyltransferase/adenylyl-removing enzyme"/>
    <property type="match status" value="1"/>
</dbReference>
<feature type="region of interest" description="Adenylyl removase" evidence="7">
    <location>
        <begin position="1"/>
        <end position="487"/>
    </location>
</feature>
<evidence type="ECO:0000256" key="2">
    <source>
        <dbReference type="ARBA" id="ARBA00022695"/>
    </source>
</evidence>
<dbReference type="PANTHER" id="PTHR30621">
    <property type="entry name" value="GLUTAMINE SYNTHETASE ADENYLYLTRANSFERASE"/>
    <property type="match status" value="1"/>
</dbReference>
<organism evidence="10 11">
    <name type="scientific">Mergibacter septicus</name>
    <dbReference type="NCBI Taxonomy" id="221402"/>
    <lineage>
        <taxon>Bacteria</taxon>
        <taxon>Pseudomonadati</taxon>
        <taxon>Pseudomonadota</taxon>
        <taxon>Gammaproteobacteria</taxon>
        <taxon>Pasteurellales</taxon>
        <taxon>Pasteurellaceae</taxon>
        <taxon>Mergibacter</taxon>
    </lineage>
</organism>
<evidence type="ECO:0000313" key="10">
    <source>
        <dbReference type="EMBL" id="QDJ14059.1"/>
    </source>
</evidence>
<feature type="region of interest" description="Adenylyl transferase" evidence="7">
    <location>
        <begin position="495"/>
        <end position="995"/>
    </location>
</feature>
<evidence type="ECO:0000256" key="3">
    <source>
        <dbReference type="ARBA" id="ARBA00022741"/>
    </source>
</evidence>
<comment type="similarity">
    <text evidence="7">Belongs to the GlnE family.</text>
</comment>
<comment type="catalytic activity">
    <reaction evidence="7">
        <text>[glutamine synthetase]-O(4)-(5'-adenylyl)-L-tyrosine + phosphate = [glutamine synthetase]-L-tyrosine + ADP</text>
        <dbReference type="Rhea" id="RHEA:43716"/>
        <dbReference type="Rhea" id="RHEA-COMP:10660"/>
        <dbReference type="Rhea" id="RHEA-COMP:10661"/>
        <dbReference type="ChEBI" id="CHEBI:43474"/>
        <dbReference type="ChEBI" id="CHEBI:46858"/>
        <dbReference type="ChEBI" id="CHEBI:83624"/>
        <dbReference type="ChEBI" id="CHEBI:456216"/>
        <dbReference type="EC" id="2.7.7.89"/>
    </reaction>
</comment>
<dbReference type="SUPFAM" id="SSF81301">
    <property type="entry name" value="Nucleotidyltransferase"/>
    <property type="match status" value="2"/>
</dbReference>